<dbReference type="AlphaFoldDB" id="A0A8D0KXM5"/>
<evidence type="ECO:0000256" key="1">
    <source>
        <dbReference type="SAM" id="MobiDB-lite"/>
    </source>
</evidence>
<keyword evidence="3" id="KW-1185">Reference proteome</keyword>
<dbReference type="Ensembl" id="ENSSOCT00000017701.1">
    <property type="protein sequence ID" value="ENSSOCP00000017257.1"/>
    <property type="gene ID" value="ENSSOCG00000012987.1"/>
</dbReference>
<evidence type="ECO:0000313" key="2">
    <source>
        <dbReference type="Ensembl" id="ENSSOCP00000017257.1"/>
    </source>
</evidence>
<feature type="compositionally biased region" description="Basic and acidic residues" evidence="1">
    <location>
        <begin position="1"/>
        <end position="47"/>
    </location>
</feature>
<reference evidence="2" key="2">
    <citation type="submission" date="2025-09" db="UniProtKB">
        <authorList>
            <consortium name="Ensembl"/>
        </authorList>
    </citation>
    <scope>IDENTIFICATION</scope>
</reference>
<sequence>MLSRLLKEHQARQSERRELQGEPAPRPHGDRPRPARREGRPDWRRELPLTAGGRAGGYPIGWRRCPSRAVVRGEPWRFKGGGVWPSGWGVTSPPRT</sequence>
<reference evidence="2" key="1">
    <citation type="submission" date="2025-08" db="UniProtKB">
        <authorList>
            <consortium name="Ensembl"/>
        </authorList>
    </citation>
    <scope>IDENTIFICATION</scope>
</reference>
<feature type="region of interest" description="Disordered" evidence="1">
    <location>
        <begin position="1"/>
        <end position="61"/>
    </location>
</feature>
<organism evidence="2 3">
    <name type="scientific">Strix occidentalis caurina</name>
    <name type="common">northern spotted owl</name>
    <dbReference type="NCBI Taxonomy" id="311401"/>
    <lineage>
        <taxon>Eukaryota</taxon>
        <taxon>Metazoa</taxon>
        <taxon>Chordata</taxon>
        <taxon>Craniata</taxon>
        <taxon>Vertebrata</taxon>
        <taxon>Euteleostomi</taxon>
        <taxon>Archelosauria</taxon>
        <taxon>Archosauria</taxon>
        <taxon>Dinosauria</taxon>
        <taxon>Saurischia</taxon>
        <taxon>Theropoda</taxon>
        <taxon>Coelurosauria</taxon>
        <taxon>Aves</taxon>
        <taxon>Neognathae</taxon>
        <taxon>Neoaves</taxon>
        <taxon>Telluraves</taxon>
        <taxon>Strigiformes</taxon>
        <taxon>Strigidae</taxon>
        <taxon>Strix</taxon>
    </lineage>
</organism>
<protein>
    <submittedName>
        <fullName evidence="2">Uncharacterized protein</fullName>
    </submittedName>
</protein>
<dbReference type="Proteomes" id="UP000694551">
    <property type="component" value="Unplaced"/>
</dbReference>
<evidence type="ECO:0000313" key="3">
    <source>
        <dbReference type="Proteomes" id="UP000694551"/>
    </source>
</evidence>
<proteinExistence type="predicted"/>
<accession>A0A8D0KXM5</accession>
<name>A0A8D0KXM5_STROC</name>